<keyword evidence="3" id="KW-1185">Reference proteome</keyword>
<dbReference type="Proteomes" id="UP000240830">
    <property type="component" value="Unassembled WGS sequence"/>
</dbReference>
<feature type="signal peptide" evidence="1">
    <location>
        <begin position="1"/>
        <end position="15"/>
    </location>
</feature>
<name>A0A2H9TK99_9FUNG</name>
<dbReference type="EMBL" id="MTSL01000137">
    <property type="protein sequence ID" value="PJF18187.1"/>
    <property type="molecule type" value="Genomic_DNA"/>
</dbReference>
<feature type="chain" id="PRO_5014116482" evidence="1">
    <location>
        <begin position="16"/>
        <end position="285"/>
    </location>
</feature>
<accession>A0A2H9TK99</accession>
<evidence type="ECO:0000313" key="2">
    <source>
        <dbReference type="EMBL" id="PJF18187.1"/>
    </source>
</evidence>
<proteinExistence type="predicted"/>
<reference evidence="2 3" key="1">
    <citation type="submission" date="2016-10" db="EMBL/GenBank/DDBJ databases">
        <title>The genome of Paramicrosporidium saccamoebae is the missing link in understanding Cryptomycota and Microsporidia evolution.</title>
        <authorList>
            <person name="Quandt C.A."/>
            <person name="Beaudet D."/>
            <person name="Corsaro D."/>
            <person name="Michel R."/>
            <person name="Corradi N."/>
            <person name="James T."/>
        </authorList>
    </citation>
    <scope>NUCLEOTIDE SEQUENCE [LARGE SCALE GENOMIC DNA]</scope>
    <source>
        <strain evidence="2 3">KSL3</strain>
    </source>
</reference>
<organism evidence="2 3">
    <name type="scientific">Paramicrosporidium saccamoebae</name>
    <dbReference type="NCBI Taxonomy" id="1246581"/>
    <lineage>
        <taxon>Eukaryota</taxon>
        <taxon>Fungi</taxon>
        <taxon>Fungi incertae sedis</taxon>
        <taxon>Cryptomycota</taxon>
        <taxon>Cryptomycota incertae sedis</taxon>
        <taxon>Paramicrosporidium</taxon>
    </lineage>
</organism>
<keyword evidence="1" id="KW-0732">Signal</keyword>
<evidence type="ECO:0000313" key="3">
    <source>
        <dbReference type="Proteomes" id="UP000240830"/>
    </source>
</evidence>
<dbReference type="AlphaFoldDB" id="A0A2H9TK99"/>
<evidence type="ECO:0000256" key="1">
    <source>
        <dbReference type="SAM" id="SignalP"/>
    </source>
</evidence>
<sequence>MQFLTLVSIFLAVGACSIGARNHLLNQVNARIEVRRANNIRLFEEQYNAHQSLPDLESELSWEFIIHGADPVNVCGEFAGSAFFVGNIQTNLSIAVENNYLGTLRCLQTVWISEWNNDALAHYFLALSYYSEWYDEDLWMRNWLVANCKRYVRAIYAAGNQRLLGDVLSKKLPTRLADQGHLPGVHPRNFDLQAPNIFDDDAVGTVQFFLANGVTLARLEELACTYYQNLTRNGVSRILKLLLSSEVTPEFRSKFVELSGAEGPLDVFLLAYESWNMLPAHMDLA</sequence>
<comment type="caution">
    <text evidence="2">The sequence shown here is derived from an EMBL/GenBank/DDBJ whole genome shotgun (WGS) entry which is preliminary data.</text>
</comment>
<gene>
    <name evidence="2" type="ORF">PSACC_02009</name>
</gene>
<protein>
    <submittedName>
        <fullName evidence="2">Uncharacterized protein</fullName>
    </submittedName>
</protein>